<gene>
    <name evidence="1" type="ORF">Nepgr_015741</name>
</gene>
<reference evidence="1" key="1">
    <citation type="submission" date="2023-05" db="EMBL/GenBank/DDBJ databases">
        <title>Nepenthes gracilis genome sequencing.</title>
        <authorList>
            <person name="Fukushima K."/>
        </authorList>
    </citation>
    <scope>NUCLEOTIDE SEQUENCE</scope>
    <source>
        <strain evidence="1">SING2019-196</strain>
    </source>
</reference>
<protein>
    <submittedName>
        <fullName evidence="1">Uncharacterized protein</fullName>
    </submittedName>
</protein>
<dbReference type="EMBL" id="BSYO01000013">
    <property type="protein sequence ID" value="GMH13900.1"/>
    <property type="molecule type" value="Genomic_DNA"/>
</dbReference>
<dbReference type="AlphaFoldDB" id="A0AAD3SND7"/>
<evidence type="ECO:0000313" key="2">
    <source>
        <dbReference type="Proteomes" id="UP001279734"/>
    </source>
</evidence>
<evidence type="ECO:0000313" key="1">
    <source>
        <dbReference type="EMBL" id="GMH13900.1"/>
    </source>
</evidence>
<sequence>MVSVRLKHNKMKLSTPQWRKCRSSCSLTLDRRKGSHSSTSQAFELGILLLTCLCHQSFVRVWNMQSQR</sequence>
<proteinExistence type="predicted"/>
<keyword evidence="2" id="KW-1185">Reference proteome</keyword>
<comment type="caution">
    <text evidence="1">The sequence shown here is derived from an EMBL/GenBank/DDBJ whole genome shotgun (WGS) entry which is preliminary data.</text>
</comment>
<organism evidence="1 2">
    <name type="scientific">Nepenthes gracilis</name>
    <name type="common">Slender pitcher plant</name>
    <dbReference type="NCBI Taxonomy" id="150966"/>
    <lineage>
        <taxon>Eukaryota</taxon>
        <taxon>Viridiplantae</taxon>
        <taxon>Streptophyta</taxon>
        <taxon>Embryophyta</taxon>
        <taxon>Tracheophyta</taxon>
        <taxon>Spermatophyta</taxon>
        <taxon>Magnoliopsida</taxon>
        <taxon>eudicotyledons</taxon>
        <taxon>Gunneridae</taxon>
        <taxon>Pentapetalae</taxon>
        <taxon>Caryophyllales</taxon>
        <taxon>Nepenthaceae</taxon>
        <taxon>Nepenthes</taxon>
    </lineage>
</organism>
<accession>A0AAD3SND7</accession>
<dbReference type="Proteomes" id="UP001279734">
    <property type="component" value="Unassembled WGS sequence"/>
</dbReference>
<name>A0AAD3SND7_NEPGR</name>